<keyword evidence="3" id="KW-0808">Transferase</keyword>
<evidence type="ECO:0000256" key="4">
    <source>
        <dbReference type="ARBA" id="ARBA00023315"/>
    </source>
</evidence>
<evidence type="ECO:0000256" key="1">
    <source>
        <dbReference type="ARBA" id="ARBA00005179"/>
    </source>
</evidence>
<name>A0AAW0QAH8_9PEZI</name>
<sequence>MAAFLRLVGGSLTTNVPSPIDTDEVYPVHMLDDTATLRGNIVTWTLCFNDVLDAGKLHTSLSRLLEIGDWRKVGGRLRLKDDGQLEIRVPSSFTTDRPAVSYSHESMSMDIGDHPLGKKLPAATEAASIQAGPQEFRAFAAREDAPMTLKDYLDHDVPQLSLHITSFNDATLVGLSWPHTLMDVMGQHALLQSWCLVLAGQEVEVPAVLGAREDAICAAADASVEKEEALKVEEKQLAGMGMLSFGARFAWDLLWNRVVESRTIYLPKAAMGELRSQAQADLSAGDVGGAEPSFVSEGDILTAWVTRAVASSLPQPRPVTVLQVLNARFRVSSLASASGVYIQNMALAVFAMLSPEVASGPLGPIAMENRRCLTEQSTEGQVLAFLRKLRRSPKSGSDPAMVVCSEPDALLMPFTNWTRADFFKTADFSPAVIRVGDTSKPRRNKPGNMIYHHASSMQESSTTRNVTVVLGKDHNDGYWLTGYLLPPAWVQIQEQINELLK</sequence>
<dbReference type="Pfam" id="PF02458">
    <property type="entry name" value="Transferase"/>
    <property type="match status" value="1"/>
</dbReference>
<evidence type="ECO:0000313" key="6">
    <source>
        <dbReference type="Proteomes" id="UP001392437"/>
    </source>
</evidence>
<dbReference type="PANTHER" id="PTHR31896">
    <property type="entry name" value="FAMILY REGULATORY PROTEIN, PUTATIVE (AFU_ORTHOLOGUE AFUA_3G14730)-RELATED"/>
    <property type="match status" value="1"/>
</dbReference>
<comment type="pathway">
    <text evidence="1">Secondary metabolite biosynthesis.</text>
</comment>
<keyword evidence="4" id="KW-0012">Acyltransferase</keyword>
<comment type="similarity">
    <text evidence="2">Belongs to the plant acyltransferase family.</text>
</comment>
<dbReference type="Proteomes" id="UP001392437">
    <property type="component" value="Unassembled WGS sequence"/>
</dbReference>
<proteinExistence type="inferred from homology"/>
<organism evidence="5 6">
    <name type="scientific">Apiospora kogelbergensis</name>
    <dbReference type="NCBI Taxonomy" id="1337665"/>
    <lineage>
        <taxon>Eukaryota</taxon>
        <taxon>Fungi</taxon>
        <taxon>Dikarya</taxon>
        <taxon>Ascomycota</taxon>
        <taxon>Pezizomycotina</taxon>
        <taxon>Sordariomycetes</taxon>
        <taxon>Xylariomycetidae</taxon>
        <taxon>Amphisphaeriales</taxon>
        <taxon>Apiosporaceae</taxon>
        <taxon>Apiospora</taxon>
    </lineage>
</organism>
<evidence type="ECO:0000313" key="5">
    <source>
        <dbReference type="EMBL" id="KAK8096784.1"/>
    </source>
</evidence>
<dbReference type="InterPro" id="IPR023213">
    <property type="entry name" value="CAT-like_dom_sf"/>
</dbReference>
<dbReference type="EMBL" id="JAQQWP010000010">
    <property type="protein sequence ID" value="KAK8096784.1"/>
    <property type="molecule type" value="Genomic_DNA"/>
</dbReference>
<protein>
    <submittedName>
        <fullName evidence="5">Uncharacterized protein</fullName>
    </submittedName>
</protein>
<dbReference type="PANTHER" id="PTHR31896:SF69">
    <property type="entry name" value="FAMILY REGULATORY PROTEIN, PUTATIVE (AFU_ORTHOLOGUE AFUA_3G14730)-RELATED"/>
    <property type="match status" value="1"/>
</dbReference>
<gene>
    <name evidence="5" type="ORF">PG999_012728</name>
</gene>
<dbReference type="GO" id="GO:0016746">
    <property type="term" value="F:acyltransferase activity"/>
    <property type="evidence" value="ECO:0007669"/>
    <property type="project" value="UniProtKB-KW"/>
</dbReference>
<accession>A0AAW0QAH8</accession>
<evidence type="ECO:0000256" key="2">
    <source>
        <dbReference type="ARBA" id="ARBA00009861"/>
    </source>
</evidence>
<dbReference type="Gene3D" id="3.30.559.10">
    <property type="entry name" value="Chloramphenicol acetyltransferase-like domain"/>
    <property type="match status" value="2"/>
</dbReference>
<keyword evidence="6" id="KW-1185">Reference proteome</keyword>
<comment type="caution">
    <text evidence="5">The sequence shown here is derived from an EMBL/GenBank/DDBJ whole genome shotgun (WGS) entry which is preliminary data.</text>
</comment>
<dbReference type="InterPro" id="IPR051283">
    <property type="entry name" value="Sec_Metabolite_Acyltrans"/>
</dbReference>
<dbReference type="AlphaFoldDB" id="A0AAW0QAH8"/>
<evidence type="ECO:0000256" key="3">
    <source>
        <dbReference type="ARBA" id="ARBA00022679"/>
    </source>
</evidence>
<reference evidence="5 6" key="1">
    <citation type="submission" date="2023-01" db="EMBL/GenBank/DDBJ databases">
        <title>Analysis of 21 Apiospora genomes using comparative genomics revels a genus with tremendous synthesis potential of carbohydrate active enzymes and secondary metabolites.</title>
        <authorList>
            <person name="Sorensen T."/>
        </authorList>
    </citation>
    <scope>NUCLEOTIDE SEQUENCE [LARGE SCALE GENOMIC DNA]</scope>
    <source>
        <strain evidence="5 6">CBS 117206</strain>
    </source>
</reference>